<protein>
    <recommendedName>
        <fullName evidence="1">Flavodoxin-like domain-containing protein</fullName>
    </recommendedName>
</protein>
<dbReference type="Pfam" id="PF12724">
    <property type="entry name" value="Flavodoxin_5"/>
    <property type="match status" value="1"/>
</dbReference>
<dbReference type="InterPro" id="IPR008254">
    <property type="entry name" value="Flavodoxin/NO_synth"/>
</dbReference>
<dbReference type="InterPro" id="IPR026816">
    <property type="entry name" value="Flavodoxin_dom"/>
</dbReference>
<organism evidence="2 3">
    <name type="scientific">Streptomyces humidus</name>
    <dbReference type="NCBI Taxonomy" id="52259"/>
    <lineage>
        <taxon>Bacteria</taxon>
        <taxon>Bacillati</taxon>
        <taxon>Actinomycetota</taxon>
        <taxon>Actinomycetes</taxon>
        <taxon>Kitasatosporales</taxon>
        <taxon>Streptomycetaceae</taxon>
        <taxon>Streptomyces</taxon>
    </lineage>
</organism>
<reference evidence="2" key="1">
    <citation type="journal article" date="2014" name="Int. J. Syst. Evol. Microbiol.">
        <title>Complete genome sequence of Corynebacterium casei LMG S-19264T (=DSM 44701T), isolated from a smear-ripened cheese.</title>
        <authorList>
            <consortium name="US DOE Joint Genome Institute (JGI-PGF)"/>
            <person name="Walter F."/>
            <person name="Albersmeier A."/>
            <person name="Kalinowski J."/>
            <person name="Ruckert C."/>
        </authorList>
    </citation>
    <scope>NUCLEOTIDE SEQUENCE</scope>
    <source>
        <strain evidence="2">JCM 4386</strain>
    </source>
</reference>
<dbReference type="AlphaFoldDB" id="A0A918GDQ2"/>
<keyword evidence="3" id="KW-1185">Reference proteome</keyword>
<comment type="caution">
    <text evidence="2">The sequence shown here is derived from an EMBL/GenBank/DDBJ whole genome shotgun (WGS) entry which is preliminary data.</text>
</comment>
<evidence type="ECO:0000313" key="3">
    <source>
        <dbReference type="Proteomes" id="UP000606194"/>
    </source>
</evidence>
<dbReference type="EMBL" id="BMTL01000064">
    <property type="protein sequence ID" value="GGS30310.1"/>
    <property type="molecule type" value="Genomic_DNA"/>
</dbReference>
<dbReference type="Proteomes" id="UP000606194">
    <property type="component" value="Unassembled WGS sequence"/>
</dbReference>
<dbReference type="Gene3D" id="3.40.50.360">
    <property type="match status" value="1"/>
</dbReference>
<proteinExistence type="predicted"/>
<reference evidence="2" key="2">
    <citation type="submission" date="2020-09" db="EMBL/GenBank/DDBJ databases">
        <authorList>
            <person name="Sun Q."/>
            <person name="Ohkuma M."/>
        </authorList>
    </citation>
    <scope>NUCLEOTIDE SEQUENCE</scope>
    <source>
        <strain evidence="2">JCM 4386</strain>
    </source>
</reference>
<dbReference type="PROSITE" id="PS50902">
    <property type="entry name" value="FLAVODOXIN_LIKE"/>
    <property type="match status" value="1"/>
</dbReference>
<evidence type="ECO:0000259" key="1">
    <source>
        <dbReference type="PROSITE" id="PS50902"/>
    </source>
</evidence>
<name>A0A918GDQ2_9ACTN</name>
<feature type="domain" description="Flavodoxin-like" evidence="1">
    <location>
        <begin position="16"/>
        <end position="176"/>
    </location>
</feature>
<sequence>MSVTPPPFQGSGRPHVVVVYAGAHGSTRSIAAHLAARLADRGIRAEALPVEAVGDPSAYDVFVVGSAVHDMAWLPQALAFVHTNAALLAGRGVWLFSVGMPAALRGPWKALVAKEESHVIGGLADRLRPRGHRLFSGVIEPEHLTRTGRVKFQAMGLRYGDYRDWPAVDAWAREIGDDVDRRRHEKADGTPS</sequence>
<dbReference type="InterPro" id="IPR029039">
    <property type="entry name" value="Flavoprotein-like_sf"/>
</dbReference>
<gene>
    <name evidence="2" type="ORF">GCM10010269_81090</name>
</gene>
<dbReference type="GO" id="GO:0010181">
    <property type="term" value="F:FMN binding"/>
    <property type="evidence" value="ECO:0007669"/>
    <property type="project" value="InterPro"/>
</dbReference>
<dbReference type="RefSeq" id="WP_190154327.1">
    <property type="nucleotide sequence ID" value="NZ_BMTL01000064.1"/>
</dbReference>
<accession>A0A918GDQ2</accession>
<evidence type="ECO:0000313" key="2">
    <source>
        <dbReference type="EMBL" id="GGS30310.1"/>
    </source>
</evidence>
<dbReference type="SUPFAM" id="SSF52218">
    <property type="entry name" value="Flavoproteins"/>
    <property type="match status" value="1"/>
</dbReference>